<keyword evidence="3" id="KW-1003">Cell membrane</keyword>
<dbReference type="Pfam" id="PF02472">
    <property type="entry name" value="ExbD"/>
    <property type="match status" value="1"/>
</dbReference>
<keyword evidence="4 7" id="KW-0812">Transmembrane</keyword>
<dbReference type="PANTHER" id="PTHR30558:SF3">
    <property type="entry name" value="BIOPOLYMER TRANSPORT PROTEIN EXBD-RELATED"/>
    <property type="match status" value="1"/>
</dbReference>
<comment type="caution">
    <text evidence="8">The sequence shown here is derived from an EMBL/GenBank/DDBJ whole genome shotgun (WGS) entry which is preliminary data.</text>
</comment>
<evidence type="ECO:0000256" key="4">
    <source>
        <dbReference type="ARBA" id="ARBA00022692"/>
    </source>
</evidence>
<evidence type="ECO:0000313" key="9">
    <source>
        <dbReference type="Proteomes" id="UP001438953"/>
    </source>
</evidence>
<evidence type="ECO:0000256" key="6">
    <source>
        <dbReference type="ARBA" id="ARBA00023136"/>
    </source>
</evidence>
<dbReference type="Proteomes" id="UP001438953">
    <property type="component" value="Unassembled WGS sequence"/>
</dbReference>
<dbReference type="RefSeq" id="WP_350934781.1">
    <property type="nucleotide sequence ID" value="NZ_JAYWLC010000002.1"/>
</dbReference>
<comment type="subcellular location">
    <subcellularLocation>
        <location evidence="1">Cell membrane</location>
        <topology evidence="1">Single-pass membrane protein</topology>
    </subcellularLocation>
    <subcellularLocation>
        <location evidence="7">Cell membrane</location>
        <topology evidence="7">Single-pass type II membrane protein</topology>
    </subcellularLocation>
</comment>
<dbReference type="EMBL" id="JAYWLC010000002">
    <property type="protein sequence ID" value="MER5170753.1"/>
    <property type="molecule type" value="Genomic_DNA"/>
</dbReference>
<keyword evidence="7" id="KW-0813">Transport</keyword>
<keyword evidence="9" id="KW-1185">Reference proteome</keyword>
<sequence>MQFAPPKRQKGNASLLPMINVVFLLLIFFLISAKLAPPEPFPTEPPVSEAASEAEGEFSVYLGADGQLGFRELTLAAKDDVTPLLDALVAAREAYCAQSDCSAQPAHLLLRGDQSAGATRLAALLPVLGKAGFAQVELVTSRGDAR</sequence>
<evidence type="ECO:0000256" key="7">
    <source>
        <dbReference type="RuleBase" id="RU003879"/>
    </source>
</evidence>
<gene>
    <name evidence="8" type="ORF">VSX56_03110</name>
</gene>
<evidence type="ECO:0000256" key="1">
    <source>
        <dbReference type="ARBA" id="ARBA00004162"/>
    </source>
</evidence>
<keyword evidence="7" id="KW-0653">Protein transport</keyword>
<name>A0ABV1SCV5_9RHOB</name>
<evidence type="ECO:0000256" key="2">
    <source>
        <dbReference type="ARBA" id="ARBA00005811"/>
    </source>
</evidence>
<comment type="similarity">
    <text evidence="2 7">Belongs to the ExbD/TolR family.</text>
</comment>
<evidence type="ECO:0000256" key="5">
    <source>
        <dbReference type="ARBA" id="ARBA00022989"/>
    </source>
</evidence>
<proteinExistence type="inferred from homology"/>
<reference evidence="8 9" key="1">
    <citation type="submission" date="2024-06" db="EMBL/GenBank/DDBJ databases">
        <title>Thioclava kandeliae sp. nov. from a rhizosphere soil sample of Kandelia candel in a mangrove.</title>
        <authorList>
            <person name="Mu T."/>
        </authorList>
    </citation>
    <scope>NUCLEOTIDE SEQUENCE [LARGE SCALE GENOMIC DNA]</scope>
    <source>
        <strain evidence="8 9">CPCC 100088</strain>
    </source>
</reference>
<dbReference type="PANTHER" id="PTHR30558">
    <property type="entry name" value="EXBD MEMBRANE COMPONENT OF PMF-DRIVEN MACROMOLECULE IMPORT SYSTEM"/>
    <property type="match status" value="1"/>
</dbReference>
<evidence type="ECO:0000256" key="3">
    <source>
        <dbReference type="ARBA" id="ARBA00022475"/>
    </source>
</evidence>
<keyword evidence="5" id="KW-1133">Transmembrane helix</keyword>
<evidence type="ECO:0000313" key="8">
    <source>
        <dbReference type="EMBL" id="MER5170753.1"/>
    </source>
</evidence>
<dbReference type="InterPro" id="IPR003400">
    <property type="entry name" value="ExbD"/>
</dbReference>
<protein>
    <submittedName>
        <fullName evidence="8">Biopolymer transporter ExbD</fullName>
    </submittedName>
</protein>
<keyword evidence="6" id="KW-0472">Membrane</keyword>
<accession>A0ABV1SCV5</accession>
<organism evidence="8 9">
    <name type="scientific">Thioclava kandeliae</name>
    <dbReference type="NCBI Taxonomy" id="3070818"/>
    <lineage>
        <taxon>Bacteria</taxon>
        <taxon>Pseudomonadati</taxon>
        <taxon>Pseudomonadota</taxon>
        <taxon>Alphaproteobacteria</taxon>
        <taxon>Rhodobacterales</taxon>
        <taxon>Paracoccaceae</taxon>
        <taxon>Thioclava</taxon>
    </lineage>
</organism>